<evidence type="ECO:0000256" key="4">
    <source>
        <dbReference type="ARBA" id="ARBA00010441"/>
    </source>
</evidence>
<dbReference type="PROSITE" id="PS00379">
    <property type="entry name" value="CDP_ALCOHOL_P_TRANSF"/>
    <property type="match status" value="1"/>
</dbReference>
<organism evidence="19 20">
    <name type="scientific">Methylosinus trichosporium (strain ATCC 35070 / NCIMB 11131 / UNIQEM 75 / OB3b)</name>
    <dbReference type="NCBI Taxonomy" id="595536"/>
    <lineage>
        <taxon>Bacteria</taxon>
        <taxon>Pseudomonadati</taxon>
        <taxon>Pseudomonadota</taxon>
        <taxon>Alphaproteobacteria</taxon>
        <taxon>Hyphomicrobiales</taxon>
        <taxon>Methylocystaceae</taxon>
        <taxon>Methylosinus</taxon>
    </lineage>
</organism>
<keyword evidence="11" id="KW-0443">Lipid metabolism</keyword>
<name>A0A2D2CWI7_METT3</name>
<evidence type="ECO:0000256" key="11">
    <source>
        <dbReference type="ARBA" id="ARBA00023098"/>
    </source>
</evidence>
<evidence type="ECO:0000256" key="8">
    <source>
        <dbReference type="ARBA" id="ARBA00022679"/>
    </source>
</evidence>
<dbReference type="Pfam" id="PF01066">
    <property type="entry name" value="CDP-OH_P_transf"/>
    <property type="match status" value="1"/>
</dbReference>
<evidence type="ECO:0000256" key="17">
    <source>
        <dbReference type="RuleBase" id="RU003750"/>
    </source>
</evidence>
<evidence type="ECO:0000256" key="9">
    <source>
        <dbReference type="ARBA" id="ARBA00022692"/>
    </source>
</evidence>
<evidence type="ECO:0000313" key="19">
    <source>
        <dbReference type="EMBL" id="ATQ67090.1"/>
    </source>
</evidence>
<feature type="transmembrane region" description="Helical" evidence="18">
    <location>
        <begin position="172"/>
        <end position="191"/>
    </location>
</feature>
<dbReference type="Proteomes" id="UP000230709">
    <property type="component" value="Chromosome"/>
</dbReference>
<evidence type="ECO:0000256" key="7">
    <source>
        <dbReference type="ARBA" id="ARBA00022516"/>
    </source>
</evidence>
<keyword evidence="12 18" id="KW-0472">Membrane</keyword>
<evidence type="ECO:0000256" key="2">
    <source>
        <dbReference type="ARBA" id="ARBA00005042"/>
    </source>
</evidence>
<dbReference type="GO" id="GO:0008444">
    <property type="term" value="F:CDP-diacylglycerol-glycerol-3-phosphate 3-phosphatidyltransferase activity"/>
    <property type="evidence" value="ECO:0007669"/>
    <property type="project" value="UniProtKB-UniRule"/>
</dbReference>
<dbReference type="InterPro" id="IPR050324">
    <property type="entry name" value="CDP-alcohol_PTase-I"/>
</dbReference>
<evidence type="ECO:0000256" key="5">
    <source>
        <dbReference type="ARBA" id="ARBA00013170"/>
    </source>
</evidence>
<dbReference type="AlphaFoldDB" id="A0A2D2CWI7"/>
<evidence type="ECO:0000256" key="14">
    <source>
        <dbReference type="ARBA" id="ARBA00023264"/>
    </source>
</evidence>
<reference evidence="20" key="1">
    <citation type="submission" date="2017-10" db="EMBL/GenBank/DDBJ databases">
        <title>Completed PacBio SMRT sequence of Methylosinus trichosporium OB3b reveals presence of a third large plasmid.</title>
        <authorList>
            <person name="Charles T.C."/>
            <person name="Lynch M.D.J."/>
            <person name="Heil J.R."/>
            <person name="Cheng J."/>
        </authorList>
    </citation>
    <scope>NUCLEOTIDE SEQUENCE [LARGE SCALE GENOMIC DNA]</scope>
    <source>
        <strain evidence="20">OB3b</strain>
    </source>
</reference>
<evidence type="ECO:0000256" key="18">
    <source>
        <dbReference type="SAM" id="Phobius"/>
    </source>
</evidence>
<keyword evidence="20" id="KW-1185">Reference proteome</keyword>
<dbReference type="PANTHER" id="PTHR14269">
    <property type="entry name" value="CDP-DIACYLGLYCEROL--GLYCEROL-3-PHOSPHATE 3-PHOSPHATIDYLTRANSFERASE-RELATED"/>
    <property type="match status" value="1"/>
</dbReference>
<dbReference type="STRING" id="595536.GCA_000178815_04421"/>
<dbReference type="InterPro" id="IPR043130">
    <property type="entry name" value="CDP-OH_PTrfase_TM_dom"/>
</dbReference>
<dbReference type="InterPro" id="IPR004570">
    <property type="entry name" value="Phosphatidylglycerol_P_synth"/>
</dbReference>
<dbReference type="KEGG" id="mtw:CQW49_03695"/>
<evidence type="ECO:0000256" key="12">
    <source>
        <dbReference type="ARBA" id="ARBA00023136"/>
    </source>
</evidence>
<evidence type="ECO:0000256" key="16">
    <source>
        <dbReference type="NCBIfam" id="TIGR00560"/>
    </source>
</evidence>
<dbReference type="EMBL" id="CP023737">
    <property type="protein sequence ID" value="ATQ67090.1"/>
    <property type="molecule type" value="Genomic_DNA"/>
</dbReference>
<evidence type="ECO:0000313" key="20">
    <source>
        <dbReference type="Proteomes" id="UP000230709"/>
    </source>
</evidence>
<sequence>MFPPGMTSTAIPPPRRRHAFSLPNILTYGRLVAVPVVAGLLQWPDELWMRWTALGVFTAAGITDFLDGYLARVWAQQSSLGAMLDPIADKLLVAATLLMVVADQTISGWSIWAAIIILCREILVSGLREYLGQLKVPMPVSAIAKWKTTLQLIALGFLIAGRAGEIVLPGTVNIGCGLLWVAALLTLYTGFDYMQAGWAHFGDE</sequence>
<proteinExistence type="inferred from homology"/>
<evidence type="ECO:0000256" key="15">
    <source>
        <dbReference type="ARBA" id="ARBA00048586"/>
    </source>
</evidence>
<keyword evidence="13" id="KW-0594">Phospholipid biosynthesis</keyword>
<comment type="subcellular location">
    <subcellularLocation>
        <location evidence="1">Membrane</location>
        <topology evidence="1">Multi-pass membrane protein</topology>
    </subcellularLocation>
</comment>
<dbReference type="InterPro" id="IPR000462">
    <property type="entry name" value="CDP-OH_P_trans"/>
</dbReference>
<dbReference type="GO" id="GO:0016020">
    <property type="term" value="C:membrane"/>
    <property type="evidence" value="ECO:0007669"/>
    <property type="project" value="UniProtKB-SubCell"/>
</dbReference>
<comment type="pathway">
    <text evidence="3">Lipid metabolism.</text>
</comment>
<keyword evidence="8 17" id="KW-0808">Transferase</keyword>
<comment type="pathway">
    <text evidence="2">Phospholipid metabolism; phosphatidylglycerol biosynthesis; phosphatidylglycerol from CDP-diacylglycerol: step 1/2.</text>
</comment>
<keyword evidence="10 18" id="KW-1133">Transmembrane helix</keyword>
<dbReference type="Gene3D" id="1.20.120.1760">
    <property type="match status" value="1"/>
</dbReference>
<evidence type="ECO:0000256" key="3">
    <source>
        <dbReference type="ARBA" id="ARBA00005189"/>
    </source>
</evidence>
<dbReference type="PIRSF" id="PIRSF000847">
    <property type="entry name" value="Phos_ph_gly_syn"/>
    <property type="match status" value="1"/>
</dbReference>
<keyword evidence="14" id="KW-1208">Phospholipid metabolism</keyword>
<dbReference type="NCBIfam" id="TIGR00560">
    <property type="entry name" value="pgsA"/>
    <property type="match status" value="1"/>
</dbReference>
<dbReference type="EC" id="2.7.8.5" evidence="5 16"/>
<dbReference type="GO" id="GO:0046474">
    <property type="term" value="P:glycerophospholipid biosynthetic process"/>
    <property type="evidence" value="ECO:0007669"/>
    <property type="project" value="TreeGrafter"/>
</dbReference>
<evidence type="ECO:0000256" key="6">
    <source>
        <dbReference type="ARBA" id="ARBA00014944"/>
    </source>
</evidence>
<dbReference type="PANTHER" id="PTHR14269:SF62">
    <property type="entry name" value="CDP-DIACYLGLYCEROL--GLYCEROL-3-PHOSPHATE 3-PHOSPHATIDYLTRANSFERASE 1, CHLOROPLASTIC"/>
    <property type="match status" value="1"/>
</dbReference>
<dbReference type="RefSeq" id="WP_003610489.1">
    <property type="nucleotide sequence ID" value="NZ_ADVE02000001.1"/>
</dbReference>
<keyword evidence="9 18" id="KW-0812">Transmembrane</keyword>
<comment type="similarity">
    <text evidence="4 17">Belongs to the CDP-alcohol phosphatidyltransferase class-I family.</text>
</comment>
<evidence type="ECO:0000256" key="1">
    <source>
        <dbReference type="ARBA" id="ARBA00004141"/>
    </source>
</evidence>
<dbReference type="InterPro" id="IPR048254">
    <property type="entry name" value="CDP_ALCOHOL_P_TRANSF_CS"/>
</dbReference>
<keyword evidence="7" id="KW-0444">Lipid biosynthesis</keyword>
<gene>
    <name evidence="19" type="primary">pgsA</name>
    <name evidence="19" type="ORF">CQW49_03695</name>
</gene>
<protein>
    <recommendedName>
        <fullName evidence="6 16">CDP-diacylglycerol--glycerol-3-phosphate 3-phosphatidyltransferase</fullName>
        <ecNumber evidence="5 16">2.7.8.5</ecNumber>
    </recommendedName>
</protein>
<comment type="catalytic activity">
    <reaction evidence="15">
        <text>a CDP-1,2-diacyl-sn-glycerol + sn-glycerol 3-phosphate = a 1,2-diacyl-sn-glycero-3-phospho-(1'-sn-glycero-3'-phosphate) + CMP + H(+)</text>
        <dbReference type="Rhea" id="RHEA:12593"/>
        <dbReference type="ChEBI" id="CHEBI:15378"/>
        <dbReference type="ChEBI" id="CHEBI:57597"/>
        <dbReference type="ChEBI" id="CHEBI:58332"/>
        <dbReference type="ChEBI" id="CHEBI:60110"/>
        <dbReference type="ChEBI" id="CHEBI:60377"/>
        <dbReference type="EC" id="2.7.8.5"/>
    </reaction>
</comment>
<accession>A0A2D2CWI7</accession>
<evidence type="ECO:0000256" key="10">
    <source>
        <dbReference type="ARBA" id="ARBA00022989"/>
    </source>
</evidence>
<evidence type="ECO:0000256" key="13">
    <source>
        <dbReference type="ARBA" id="ARBA00023209"/>
    </source>
</evidence>